<feature type="coiled-coil region" evidence="2">
    <location>
        <begin position="265"/>
        <end position="354"/>
    </location>
</feature>
<dbReference type="PANTHER" id="PTHR21549:SF1">
    <property type="entry name" value="COILED-COIL DOMAIN-CONTAINING PROTEIN 148"/>
    <property type="match status" value="1"/>
</dbReference>
<dbReference type="OrthoDB" id="448087at2759"/>
<evidence type="ECO:0000256" key="2">
    <source>
        <dbReference type="SAM" id="Coils"/>
    </source>
</evidence>
<evidence type="ECO:0000313" key="4">
    <source>
        <dbReference type="Proteomes" id="UP001165121"/>
    </source>
</evidence>
<evidence type="ECO:0000313" key="3">
    <source>
        <dbReference type="EMBL" id="GMF55049.1"/>
    </source>
</evidence>
<reference evidence="3" key="1">
    <citation type="submission" date="2023-04" db="EMBL/GenBank/DDBJ databases">
        <title>Phytophthora fragariaefolia NBRC 109709.</title>
        <authorList>
            <person name="Ichikawa N."/>
            <person name="Sato H."/>
            <person name="Tonouchi N."/>
        </authorList>
    </citation>
    <scope>NUCLEOTIDE SEQUENCE</scope>
    <source>
        <strain evidence="3">NBRC 109709</strain>
    </source>
</reference>
<keyword evidence="1 2" id="KW-0175">Coiled coil</keyword>
<sequence length="386" mass="45266">MLLRMYNEASTSRECNKLEAPDCQDNNCEEKDSNTTLSATSLMSSSTVYAAELEGLIRAEQLNRIALIKQITSEREQANVHQLIYDAVIGRQLVETTLEEEVAICEKDFDASYRKVLETLRNKTIALPSSTDNSGAQEQKINAIFDAMGGNECSDEILRIETIEELRAVFDDYRRDVAQFEKEFVNAASTTDAASSFELATSKCGGWSDIDEERFLKVLRNYEKKHGTGTKPQLLYDQLALVLPMIPLLEIKKHIRFHQHLRFYHDKRKDRQRELQRRLEKLQAEATTKFRIASEQEHEKIKKLQQLSEMKEQCEQRHDLVSQWRVTKEAKERIEKQQREIEEIMEVQQQQKEALRWKRRHDQQKITVDEYKYARLNLNSLVRFWC</sequence>
<organism evidence="3 4">
    <name type="scientific">Phytophthora fragariaefolia</name>
    <dbReference type="NCBI Taxonomy" id="1490495"/>
    <lineage>
        <taxon>Eukaryota</taxon>
        <taxon>Sar</taxon>
        <taxon>Stramenopiles</taxon>
        <taxon>Oomycota</taxon>
        <taxon>Peronosporomycetes</taxon>
        <taxon>Peronosporales</taxon>
        <taxon>Peronosporaceae</taxon>
        <taxon>Phytophthora</taxon>
    </lineage>
</organism>
<dbReference type="AlphaFoldDB" id="A0A9W6Y412"/>
<dbReference type="PANTHER" id="PTHR21549">
    <property type="entry name" value="MUTATED IN BLADDER CANCER 1"/>
    <property type="match status" value="1"/>
</dbReference>
<dbReference type="Proteomes" id="UP001165121">
    <property type="component" value="Unassembled WGS sequence"/>
</dbReference>
<gene>
    <name evidence="3" type="ORF">Pfra01_002308200</name>
</gene>
<comment type="caution">
    <text evidence="3">The sequence shown here is derived from an EMBL/GenBank/DDBJ whole genome shotgun (WGS) entry which is preliminary data.</text>
</comment>
<dbReference type="InterPro" id="IPR039902">
    <property type="entry name" value="CCDC148/CCDC112"/>
</dbReference>
<evidence type="ECO:0000256" key="1">
    <source>
        <dbReference type="ARBA" id="ARBA00023054"/>
    </source>
</evidence>
<accession>A0A9W6Y412</accession>
<protein>
    <submittedName>
        <fullName evidence="3">Unnamed protein product</fullName>
    </submittedName>
</protein>
<dbReference type="EMBL" id="BSXT01003648">
    <property type="protein sequence ID" value="GMF55049.1"/>
    <property type="molecule type" value="Genomic_DNA"/>
</dbReference>
<proteinExistence type="predicted"/>
<keyword evidence="4" id="KW-1185">Reference proteome</keyword>
<name>A0A9W6Y412_9STRA</name>